<evidence type="ECO:0000256" key="2">
    <source>
        <dbReference type="ARBA" id="ARBA00004448"/>
    </source>
</evidence>
<dbReference type="Proteomes" id="UP000752696">
    <property type="component" value="Unassembled WGS sequence"/>
</dbReference>
<comment type="pathway">
    <text evidence="3">Energy metabolism; oxidative phosphorylation.</text>
</comment>
<dbReference type="GO" id="GO:0020037">
    <property type="term" value="F:heme binding"/>
    <property type="evidence" value="ECO:0007669"/>
    <property type="project" value="InterPro"/>
</dbReference>
<evidence type="ECO:0000313" key="17">
    <source>
        <dbReference type="EMBL" id="CAD1475598.1"/>
    </source>
</evidence>
<dbReference type="PANTHER" id="PTHR10422:SF18">
    <property type="entry name" value="CYTOCHROME C OXIDASE SUBUNIT 1"/>
    <property type="match status" value="1"/>
</dbReference>
<evidence type="ECO:0000256" key="13">
    <source>
        <dbReference type="ARBA" id="ARBA00032715"/>
    </source>
</evidence>
<name>A0A6V7H6P8_9HYME</name>
<reference evidence="17" key="1">
    <citation type="submission" date="2020-07" db="EMBL/GenBank/DDBJ databases">
        <authorList>
            <person name="Nazaruddin N."/>
        </authorList>
    </citation>
    <scope>NUCLEOTIDE SEQUENCE</scope>
</reference>
<dbReference type="SUPFAM" id="SSF81442">
    <property type="entry name" value="Cytochrome c oxidase subunit I-like"/>
    <property type="match status" value="2"/>
</dbReference>
<feature type="transmembrane region" description="Helical" evidence="15">
    <location>
        <begin position="35"/>
        <end position="52"/>
    </location>
</feature>
<dbReference type="InterPro" id="IPR036927">
    <property type="entry name" value="Cyt_c_oxase-like_su1_sf"/>
</dbReference>
<dbReference type="GO" id="GO:0015990">
    <property type="term" value="P:electron transport coupled proton transport"/>
    <property type="evidence" value="ECO:0007669"/>
    <property type="project" value="TreeGrafter"/>
</dbReference>
<proteinExistence type="inferred from homology"/>
<dbReference type="PROSITE" id="PS50855">
    <property type="entry name" value="COX1"/>
    <property type="match status" value="1"/>
</dbReference>
<evidence type="ECO:0000256" key="1">
    <source>
        <dbReference type="ARBA" id="ARBA00001971"/>
    </source>
</evidence>
<keyword evidence="18" id="KW-1185">Reference proteome</keyword>
<keyword evidence="15" id="KW-0812">Transmembrane</keyword>
<keyword evidence="8" id="KW-0479">Metal-binding</keyword>
<dbReference type="AlphaFoldDB" id="A0A6V7H6P8"/>
<evidence type="ECO:0000256" key="8">
    <source>
        <dbReference type="ARBA" id="ARBA00022723"/>
    </source>
</evidence>
<dbReference type="GO" id="GO:0006123">
    <property type="term" value="P:mitochondrial electron transport, cytochrome c to oxygen"/>
    <property type="evidence" value="ECO:0007669"/>
    <property type="project" value="TreeGrafter"/>
</dbReference>
<keyword evidence="15" id="KW-1133">Transmembrane helix</keyword>
<evidence type="ECO:0000256" key="15">
    <source>
        <dbReference type="SAM" id="Phobius"/>
    </source>
</evidence>
<evidence type="ECO:0000256" key="11">
    <source>
        <dbReference type="ARBA" id="ARBA00022982"/>
    </source>
</evidence>
<evidence type="ECO:0000256" key="7">
    <source>
        <dbReference type="ARBA" id="ARBA00022660"/>
    </source>
</evidence>
<comment type="subcellular location">
    <subcellularLocation>
        <location evidence="2">Mitochondrion inner membrane</location>
        <topology evidence="2">Multi-pass membrane protein</topology>
    </subcellularLocation>
</comment>
<feature type="transmembrane region" description="Helical" evidence="15">
    <location>
        <begin position="119"/>
        <end position="137"/>
    </location>
</feature>
<keyword evidence="12" id="KW-0496">Mitochondrion</keyword>
<comment type="similarity">
    <text evidence="4">Belongs to the heme-copper respiratory oxidase family.</text>
</comment>
<evidence type="ECO:0000256" key="9">
    <source>
        <dbReference type="ARBA" id="ARBA00022792"/>
    </source>
</evidence>
<evidence type="ECO:0000256" key="3">
    <source>
        <dbReference type="ARBA" id="ARBA00004673"/>
    </source>
</evidence>
<dbReference type="GO" id="GO:0004129">
    <property type="term" value="F:cytochrome-c oxidase activity"/>
    <property type="evidence" value="ECO:0007669"/>
    <property type="project" value="UniProtKB-EC"/>
</dbReference>
<feature type="domain" description="Cytochrome oxidase subunit I profile" evidence="16">
    <location>
        <begin position="14"/>
        <end position="138"/>
    </location>
</feature>
<organism evidence="17 18">
    <name type="scientific">Heterotrigona itama</name>
    <dbReference type="NCBI Taxonomy" id="395501"/>
    <lineage>
        <taxon>Eukaryota</taxon>
        <taxon>Metazoa</taxon>
        <taxon>Ecdysozoa</taxon>
        <taxon>Arthropoda</taxon>
        <taxon>Hexapoda</taxon>
        <taxon>Insecta</taxon>
        <taxon>Pterygota</taxon>
        <taxon>Neoptera</taxon>
        <taxon>Endopterygota</taxon>
        <taxon>Hymenoptera</taxon>
        <taxon>Apocrita</taxon>
        <taxon>Aculeata</taxon>
        <taxon>Apoidea</taxon>
        <taxon>Anthophila</taxon>
        <taxon>Apidae</taxon>
        <taxon>Heterotrigona</taxon>
    </lineage>
</organism>
<evidence type="ECO:0000313" key="18">
    <source>
        <dbReference type="Proteomes" id="UP000752696"/>
    </source>
</evidence>
<dbReference type="GO" id="GO:0005743">
    <property type="term" value="C:mitochondrial inner membrane"/>
    <property type="evidence" value="ECO:0007669"/>
    <property type="project" value="UniProtKB-SubCell"/>
</dbReference>
<dbReference type="Gene3D" id="1.20.210.10">
    <property type="entry name" value="Cytochrome c oxidase-like, subunit I domain"/>
    <property type="match status" value="1"/>
</dbReference>
<evidence type="ECO:0000256" key="14">
    <source>
        <dbReference type="ARBA" id="ARBA00049512"/>
    </source>
</evidence>
<dbReference type="UniPathway" id="UPA00705"/>
<dbReference type="InterPro" id="IPR023616">
    <property type="entry name" value="Cyt_c_oxase-like_su1_dom"/>
</dbReference>
<comment type="subunit">
    <text evidence="5">Component of the cytochrome c oxidase (complex IV, CIV), a multisubunit enzyme composed of a catalytic core of 3 subunits and several supernumerary subunits. The complex exists as a monomer or a dimer and forms supercomplexes (SCs) in the inner mitochondrial membrane with ubiquinol-cytochrome c oxidoreductase (cytochrome b-c1 complex, complex III, CIII).</text>
</comment>
<dbReference type="OrthoDB" id="7490198at2759"/>
<evidence type="ECO:0000256" key="10">
    <source>
        <dbReference type="ARBA" id="ARBA00022967"/>
    </source>
</evidence>
<dbReference type="EMBL" id="CAJDYZ010008620">
    <property type="protein sequence ID" value="CAD1475598.1"/>
    <property type="molecule type" value="Genomic_DNA"/>
</dbReference>
<evidence type="ECO:0000256" key="12">
    <source>
        <dbReference type="ARBA" id="ARBA00023128"/>
    </source>
</evidence>
<keyword evidence="7" id="KW-0679">Respiratory chain</keyword>
<comment type="cofactor">
    <cofactor evidence="1">
        <name>heme</name>
        <dbReference type="ChEBI" id="CHEBI:30413"/>
    </cofactor>
</comment>
<evidence type="ECO:0000256" key="4">
    <source>
        <dbReference type="ARBA" id="ARBA00009578"/>
    </source>
</evidence>
<sequence length="138" mass="16069">MIKLIYFHDQFQSLSLPVLAEAITILLFDRNFNTLFFHPIASLNFIVTIFMTKNFSLNYDQTNLFSRSISITIITCEKIQFYINILFPFFEHPEVCILILPGFRLISQIIINERGRNEILGNLRIIYAIIGIGFLGFI</sequence>
<keyword evidence="7" id="KW-0813">Transport</keyword>
<comment type="caution">
    <text evidence="17">The sequence shown here is derived from an EMBL/GenBank/DDBJ whole genome shotgun (WGS) entry which is preliminary data.</text>
</comment>
<comment type="catalytic activity">
    <reaction evidence="14">
        <text>4 Fe(II)-[cytochrome c] + O2 + 8 H(+)(in) = 4 Fe(III)-[cytochrome c] + 2 H2O + 4 H(+)(out)</text>
        <dbReference type="Rhea" id="RHEA:11436"/>
        <dbReference type="Rhea" id="RHEA-COMP:10350"/>
        <dbReference type="Rhea" id="RHEA-COMP:14399"/>
        <dbReference type="ChEBI" id="CHEBI:15377"/>
        <dbReference type="ChEBI" id="CHEBI:15378"/>
        <dbReference type="ChEBI" id="CHEBI:15379"/>
        <dbReference type="ChEBI" id="CHEBI:29033"/>
        <dbReference type="ChEBI" id="CHEBI:29034"/>
        <dbReference type="EC" id="7.1.1.9"/>
    </reaction>
    <physiologicalReaction direction="left-to-right" evidence="14">
        <dbReference type="Rhea" id="RHEA:11437"/>
    </physiologicalReaction>
</comment>
<keyword evidence="11" id="KW-0249">Electron transport</keyword>
<protein>
    <recommendedName>
        <fullName evidence="6">Cytochrome c oxidase subunit 1</fullName>
    </recommendedName>
    <alternativeName>
        <fullName evidence="13">Cytochrome c oxidase polypeptide I</fullName>
    </alternativeName>
</protein>
<evidence type="ECO:0000259" key="16">
    <source>
        <dbReference type="PROSITE" id="PS50855"/>
    </source>
</evidence>
<feature type="non-terminal residue" evidence="17">
    <location>
        <position position="138"/>
    </location>
</feature>
<dbReference type="PANTHER" id="PTHR10422">
    <property type="entry name" value="CYTOCHROME C OXIDASE SUBUNIT 1"/>
    <property type="match status" value="1"/>
</dbReference>
<keyword evidence="9" id="KW-0999">Mitochondrion inner membrane</keyword>
<evidence type="ECO:0000256" key="6">
    <source>
        <dbReference type="ARBA" id="ARBA00015947"/>
    </source>
</evidence>
<keyword evidence="15" id="KW-0472">Membrane</keyword>
<dbReference type="GO" id="GO:0046872">
    <property type="term" value="F:metal ion binding"/>
    <property type="evidence" value="ECO:0007669"/>
    <property type="project" value="UniProtKB-KW"/>
</dbReference>
<accession>A0A6V7H6P8</accession>
<evidence type="ECO:0000256" key="5">
    <source>
        <dbReference type="ARBA" id="ARBA00011164"/>
    </source>
</evidence>
<dbReference type="InterPro" id="IPR000883">
    <property type="entry name" value="Cyt_C_Oxase_1"/>
</dbReference>
<keyword evidence="10" id="KW-1278">Translocase</keyword>
<gene>
    <name evidence="17" type="ORF">MHI_LOCUS586689</name>
</gene>